<protein>
    <submittedName>
        <fullName evidence="6">DNA-binding IclR family transcriptional regulator</fullName>
    </submittedName>
</protein>
<dbReference type="Gene3D" id="3.30.450.40">
    <property type="match status" value="1"/>
</dbReference>
<dbReference type="InterPro" id="IPR036388">
    <property type="entry name" value="WH-like_DNA-bd_sf"/>
</dbReference>
<keyword evidence="2 6" id="KW-0238">DNA-binding</keyword>
<dbReference type="SMART" id="SM00346">
    <property type="entry name" value="HTH_ICLR"/>
    <property type="match status" value="1"/>
</dbReference>
<dbReference type="InterPro" id="IPR036390">
    <property type="entry name" value="WH_DNA-bd_sf"/>
</dbReference>
<dbReference type="PANTHER" id="PTHR30136">
    <property type="entry name" value="HELIX-TURN-HELIX TRANSCRIPTIONAL REGULATOR, ICLR FAMILY"/>
    <property type="match status" value="1"/>
</dbReference>
<dbReference type="Proteomes" id="UP000551501">
    <property type="component" value="Unassembled WGS sequence"/>
</dbReference>
<feature type="domain" description="HTH iclR-type" evidence="4">
    <location>
        <begin position="16"/>
        <end position="77"/>
    </location>
</feature>
<evidence type="ECO:0000256" key="3">
    <source>
        <dbReference type="ARBA" id="ARBA00023163"/>
    </source>
</evidence>
<evidence type="ECO:0000259" key="4">
    <source>
        <dbReference type="PROSITE" id="PS51077"/>
    </source>
</evidence>
<dbReference type="GO" id="GO:0045892">
    <property type="term" value="P:negative regulation of DNA-templated transcription"/>
    <property type="evidence" value="ECO:0007669"/>
    <property type="project" value="TreeGrafter"/>
</dbReference>
<dbReference type="Pfam" id="PF01614">
    <property type="entry name" value="IclR_C"/>
    <property type="match status" value="1"/>
</dbReference>
<dbReference type="PANTHER" id="PTHR30136:SF35">
    <property type="entry name" value="HTH-TYPE TRANSCRIPTIONAL REGULATOR RV1719"/>
    <property type="match status" value="1"/>
</dbReference>
<name>A0A840EVG0_9ACTN</name>
<keyword evidence="1" id="KW-0805">Transcription regulation</keyword>
<dbReference type="PROSITE" id="PS51078">
    <property type="entry name" value="ICLR_ED"/>
    <property type="match status" value="1"/>
</dbReference>
<evidence type="ECO:0000256" key="1">
    <source>
        <dbReference type="ARBA" id="ARBA00023015"/>
    </source>
</evidence>
<comment type="caution">
    <text evidence="6">The sequence shown here is derived from an EMBL/GenBank/DDBJ whole genome shotgun (WGS) entry which is preliminary data.</text>
</comment>
<keyword evidence="7" id="KW-1185">Reference proteome</keyword>
<accession>A0A840EVG0</accession>
<proteinExistence type="predicted"/>
<dbReference type="GO" id="GO:0003700">
    <property type="term" value="F:DNA-binding transcription factor activity"/>
    <property type="evidence" value="ECO:0007669"/>
    <property type="project" value="TreeGrafter"/>
</dbReference>
<dbReference type="SUPFAM" id="SSF46785">
    <property type="entry name" value="Winged helix' DNA-binding domain"/>
    <property type="match status" value="1"/>
</dbReference>
<reference evidence="6 7" key="1">
    <citation type="submission" date="2020-08" db="EMBL/GenBank/DDBJ databases">
        <title>Sequencing the genomes of 1000 actinobacteria strains.</title>
        <authorList>
            <person name="Klenk H.-P."/>
        </authorList>
    </citation>
    <scope>NUCLEOTIDE SEQUENCE [LARGE SCALE GENOMIC DNA]</scope>
    <source>
        <strain evidence="6 7">DSM 45298</strain>
    </source>
</reference>
<dbReference type="AlphaFoldDB" id="A0A840EVG0"/>
<dbReference type="Pfam" id="PF09339">
    <property type="entry name" value="HTH_IclR"/>
    <property type="match status" value="1"/>
</dbReference>
<dbReference type="InterPro" id="IPR014757">
    <property type="entry name" value="Tscrpt_reg_IclR_C"/>
</dbReference>
<keyword evidence="3" id="KW-0804">Transcription</keyword>
<dbReference type="InterPro" id="IPR029016">
    <property type="entry name" value="GAF-like_dom_sf"/>
</dbReference>
<evidence type="ECO:0000259" key="5">
    <source>
        <dbReference type="PROSITE" id="PS51078"/>
    </source>
</evidence>
<dbReference type="GO" id="GO:0003677">
    <property type="term" value="F:DNA binding"/>
    <property type="evidence" value="ECO:0007669"/>
    <property type="project" value="UniProtKB-KW"/>
</dbReference>
<sequence>MTPPSIPEEPPKKDLVGALLKACTLLDHFGADQPTWTLNDLTAASGMNKTTVHRLMATLIHAGWVDRTGDGSYRVTVRLFEIGSSALADMDIRSAAQTHMASLAAEFGDTAFLMVPAAEGAVCIDKIDGTASLVVAGINIGTVLPYHAAAGPVVILAHSQSLRDKWIRDDLPEYTGRTLHTPEALAAHLDEVREVGYSVSDSDFLDDVAAVAAPILDASGRILGSISVGGRAEHFTGAALQTKIARVVAAAARISTVLQAAG</sequence>
<dbReference type="PROSITE" id="PS51077">
    <property type="entry name" value="HTH_ICLR"/>
    <property type="match status" value="1"/>
</dbReference>
<dbReference type="InterPro" id="IPR005471">
    <property type="entry name" value="Tscrpt_reg_IclR_N"/>
</dbReference>
<organism evidence="6 7">
    <name type="scientific">Gordonia humi</name>
    <dbReference type="NCBI Taxonomy" id="686429"/>
    <lineage>
        <taxon>Bacteria</taxon>
        <taxon>Bacillati</taxon>
        <taxon>Actinomycetota</taxon>
        <taxon>Actinomycetes</taxon>
        <taxon>Mycobacteriales</taxon>
        <taxon>Gordoniaceae</taxon>
        <taxon>Gordonia</taxon>
    </lineage>
</organism>
<dbReference type="Gene3D" id="1.10.10.10">
    <property type="entry name" value="Winged helix-like DNA-binding domain superfamily/Winged helix DNA-binding domain"/>
    <property type="match status" value="1"/>
</dbReference>
<dbReference type="RefSeq" id="WP_343067278.1">
    <property type="nucleotide sequence ID" value="NZ_BAABHL010000128.1"/>
</dbReference>
<evidence type="ECO:0000313" key="6">
    <source>
        <dbReference type="EMBL" id="MBB4134348.1"/>
    </source>
</evidence>
<evidence type="ECO:0000256" key="2">
    <source>
        <dbReference type="ARBA" id="ARBA00023125"/>
    </source>
</evidence>
<dbReference type="SUPFAM" id="SSF55781">
    <property type="entry name" value="GAF domain-like"/>
    <property type="match status" value="1"/>
</dbReference>
<gene>
    <name evidence="6" type="ORF">BKA16_000900</name>
</gene>
<evidence type="ECO:0000313" key="7">
    <source>
        <dbReference type="Proteomes" id="UP000551501"/>
    </source>
</evidence>
<dbReference type="EMBL" id="JACIFP010000001">
    <property type="protein sequence ID" value="MBB4134348.1"/>
    <property type="molecule type" value="Genomic_DNA"/>
</dbReference>
<feature type="domain" description="IclR-ED" evidence="5">
    <location>
        <begin position="78"/>
        <end position="260"/>
    </location>
</feature>
<dbReference type="InterPro" id="IPR050707">
    <property type="entry name" value="HTH_MetabolicPath_Reg"/>
</dbReference>